<accession>A0AB39V9B9</accession>
<organism evidence="1">
    <name type="scientific">Leptotrichia mesophila</name>
    <dbReference type="NCBI Taxonomy" id="3239303"/>
    <lineage>
        <taxon>Bacteria</taxon>
        <taxon>Fusobacteriati</taxon>
        <taxon>Fusobacteriota</taxon>
        <taxon>Fusobacteriia</taxon>
        <taxon>Fusobacteriales</taxon>
        <taxon>Leptotrichiaceae</taxon>
        <taxon>Leptotrichia</taxon>
    </lineage>
</organism>
<reference evidence="1" key="1">
    <citation type="submission" date="2024-07" db="EMBL/GenBank/DDBJ databases">
        <authorList>
            <person name="Li X.-J."/>
            <person name="Wang X."/>
        </authorList>
    </citation>
    <scope>NUCLEOTIDE SEQUENCE</scope>
    <source>
        <strain evidence="1">HSP-342</strain>
    </source>
</reference>
<gene>
    <name evidence="1" type="ORF">AB8B23_08145</name>
</gene>
<dbReference type="RefSeq" id="WP_369712332.1">
    <property type="nucleotide sequence ID" value="NZ_CP165646.1"/>
</dbReference>
<dbReference type="KEGG" id="lmes:AB8B23_08145"/>
<name>A0AB39V9B9_9FUSO</name>
<protein>
    <recommendedName>
        <fullName evidence="2">DUF2262 domain-containing protein</fullName>
    </recommendedName>
</protein>
<dbReference type="EMBL" id="CP165646">
    <property type="protein sequence ID" value="XDU63909.1"/>
    <property type="molecule type" value="Genomic_DNA"/>
</dbReference>
<evidence type="ECO:0008006" key="2">
    <source>
        <dbReference type="Google" id="ProtNLM"/>
    </source>
</evidence>
<proteinExistence type="predicted"/>
<dbReference type="AlphaFoldDB" id="A0AB39V9B9"/>
<sequence>MKIAFNINDNGDIEDFEVDWLGKKVYVSMEEAEIYNKELEKQMSLILDNVEERDVKIKNSIVKKYLGMANSRLKENKLSVPLEKVIQKLGNSLTKYDNARNGIITENFFFQNLTIDEIMPYSISQFSVRAYDEVLFDGYMFITDAEIYEKVVFDDLTNVYKKS</sequence>
<evidence type="ECO:0000313" key="1">
    <source>
        <dbReference type="EMBL" id="XDU63909.1"/>
    </source>
</evidence>